<keyword evidence="1" id="KW-0732">Signal</keyword>
<dbReference type="EMBL" id="LHZU01000108">
    <property type="protein sequence ID" value="KXV60704.1"/>
    <property type="molecule type" value="Genomic_DNA"/>
</dbReference>
<evidence type="ECO:0000313" key="4">
    <source>
        <dbReference type="Proteomes" id="UP000056109"/>
    </source>
</evidence>
<feature type="signal peptide" evidence="1">
    <location>
        <begin position="1"/>
        <end position="27"/>
    </location>
</feature>
<protein>
    <submittedName>
        <fullName evidence="2">Uncharacterized protein</fullName>
    </submittedName>
</protein>
<evidence type="ECO:0000313" key="3">
    <source>
        <dbReference type="EMBL" id="KXV60704.1"/>
    </source>
</evidence>
<dbReference type="Proteomes" id="UP000075360">
    <property type="component" value="Unassembled WGS sequence"/>
</dbReference>
<dbReference type="Proteomes" id="UP000056109">
    <property type="component" value="Chromosome I"/>
</dbReference>
<dbReference type="AlphaFoldDB" id="A0A0U5B7E8"/>
<dbReference type="KEGG" id="asz:ASN_905"/>
<keyword evidence="4" id="KW-1185">Reference proteome</keyword>
<evidence type="ECO:0000256" key="1">
    <source>
        <dbReference type="SAM" id="SignalP"/>
    </source>
</evidence>
<organism evidence="2 4">
    <name type="scientific">Acetobacter senegalensis</name>
    <dbReference type="NCBI Taxonomy" id="446692"/>
    <lineage>
        <taxon>Bacteria</taxon>
        <taxon>Pseudomonadati</taxon>
        <taxon>Pseudomonadota</taxon>
        <taxon>Alphaproteobacteria</taxon>
        <taxon>Acetobacterales</taxon>
        <taxon>Acetobacteraceae</taxon>
        <taxon>Acetobacter</taxon>
    </lineage>
</organism>
<gene>
    <name evidence="3" type="ORF">AD948_04170</name>
    <name evidence="2" type="ORF">ASN_905</name>
</gene>
<dbReference type="EMBL" id="LN606600">
    <property type="protein sequence ID" value="CEF40306.1"/>
    <property type="molecule type" value="Genomic_DNA"/>
</dbReference>
<feature type="chain" id="PRO_5015048973" evidence="1">
    <location>
        <begin position="28"/>
        <end position="141"/>
    </location>
</feature>
<dbReference type="Gene3D" id="2.60.120.380">
    <property type="match status" value="1"/>
</dbReference>
<proteinExistence type="predicted"/>
<dbReference type="PROSITE" id="PS51257">
    <property type="entry name" value="PROKAR_LIPOPROTEIN"/>
    <property type="match status" value="1"/>
</dbReference>
<accession>A0A0U5B7E8</accession>
<evidence type="ECO:0000313" key="5">
    <source>
        <dbReference type="Proteomes" id="UP000075360"/>
    </source>
</evidence>
<reference evidence="3 5" key="3">
    <citation type="submission" date="2015-06" db="EMBL/GenBank/DDBJ databases">
        <title>Improved classification and identification of acetic acid bacteria using matrix-assisted laser desorption/ionization time-of-flight mass spectrometry; Gluconobacter nephelii and Gluconobacter uchimurae are later heterotypic synonyms of Gluconobacter japonicus and Gluconobacter oxydans, respectively.</title>
        <authorList>
            <person name="Li L."/>
            <person name="Cleenwerck I."/>
            <person name="De Vuyst L."/>
            <person name="Vandamme P."/>
        </authorList>
    </citation>
    <scope>NUCLEOTIDE SEQUENCE [LARGE SCALE GENOMIC DNA]</scope>
    <source>
        <strain evidence="3 5">LMG 23690</strain>
    </source>
</reference>
<name>A0A0U5B7E8_9PROT</name>
<dbReference type="PATRIC" id="fig|446692.3.peg.898"/>
<reference evidence="2" key="2">
    <citation type="submission" date="2014-09" db="EMBL/GenBank/DDBJ databases">
        <authorList>
            <person name="Magalhaes I.L.F."/>
            <person name="Oliveira U."/>
            <person name="Santos F.R."/>
            <person name="Vidigal T.H.D.A."/>
            <person name="Brescovit A.D."/>
            <person name="Santos A.J."/>
        </authorList>
    </citation>
    <scope>NUCLEOTIDE SEQUENCE</scope>
    <source>
        <strain evidence="2">108B</strain>
    </source>
</reference>
<evidence type="ECO:0000313" key="2">
    <source>
        <dbReference type="EMBL" id="CEF40306.1"/>
    </source>
</evidence>
<reference evidence="4" key="1">
    <citation type="submission" date="2014-09" db="EMBL/GenBank/DDBJ databases">
        <authorList>
            <person name="Illeghems K.G."/>
        </authorList>
    </citation>
    <scope>NUCLEOTIDE SEQUENCE [LARGE SCALE GENOMIC DNA]</scope>
    <source>
        <strain evidence="4">108B</strain>
    </source>
</reference>
<sequence length="141" mass="15489">MKAGMTHSPFWMTLALACGLSLGQAHAAAKTVYFPHNVENKHMAGTLEGPQTAEYQLALHQGQELSILCHSRKRSVSFFVKDPAGHLLYTTADGGLRNHPLHDHWHGLVPENGNYTVGVFLHHGAAQKGQNAFYKLNLSVH</sequence>